<evidence type="ECO:0000256" key="8">
    <source>
        <dbReference type="ARBA" id="ARBA00022741"/>
    </source>
</evidence>
<dbReference type="RefSeq" id="WP_000340153.1">
    <property type="nucleotide sequence ID" value="NZ_CAWMSS010000002.1"/>
</dbReference>
<dbReference type="GO" id="GO:0015749">
    <property type="term" value="P:monosaccharide transmembrane transport"/>
    <property type="evidence" value="ECO:0007669"/>
    <property type="project" value="UniProtKB-ARBA"/>
</dbReference>
<dbReference type="InterPro" id="IPR003439">
    <property type="entry name" value="ABC_transporter-like_ATP-bd"/>
</dbReference>
<dbReference type="InterPro" id="IPR027417">
    <property type="entry name" value="P-loop_NTPase"/>
</dbReference>
<dbReference type="OrthoDB" id="9776369at2"/>
<evidence type="ECO:0000256" key="5">
    <source>
        <dbReference type="ARBA" id="ARBA00022519"/>
    </source>
</evidence>
<keyword evidence="6" id="KW-0762">Sugar transport</keyword>
<dbReference type="InterPro" id="IPR003593">
    <property type="entry name" value="AAA+_ATPase"/>
</dbReference>
<keyword evidence="14" id="KW-1185">Reference proteome</keyword>
<dbReference type="Proteomes" id="UP000053748">
    <property type="component" value="Unassembled WGS sequence"/>
</dbReference>
<reference evidence="13" key="1">
    <citation type="submission" date="2017-12" db="EMBL/GenBank/DDBJ databases">
        <title>FDA dAtabase for Regulatory Grade micrObial Sequences (FDA-ARGOS): Supporting development and validation of Infectious Disease Dx tests.</title>
        <authorList>
            <person name="Hoffmann M."/>
            <person name="Allard M."/>
            <person name="Evans P."/>
            <person name="Brown E."/>
            <person name="Tallon L.J."/>
            <person name="Sadzewicz L."/>
            <person name="Sengamalay N."/>
            <person name="Ott S."/>
            <person name="Godinez A."/>
            <person name="Nagaraj S."/>
            <person name="Vavikolanu K."/>
            <person name="Aluvathingal J."/>
            <person name="Nadendla S."/>
            <person name="Hobson J."/>
            <person name="Sichtig H."/>
        </authorList>
    </citation>
    <scope>NUCLEOTIDE SEQUENCE [LARGE SCALE GENOMIC DNA]</scope>
    <source>
        <strain evidence="13">FDAARGOS_113</strain>
    </source>
</reference>
<protein>
    <submittedName>
        <fullName evidence="13">Sugar ABC transporter ATP-binding protein</fullName>
    </submittedName>
</protein>
<comment type="subcellular location">
    <subcellularLocation>
        <location evidence="2">Cell inner membrane</location>
    </subcellularLocation>
    <subcellularLocation>
        <location evidence="1">Cell membrane</location>
        <topology evidence="1">Peripheral membrane protein</topology>
    </subcellularLocation>
</comment>
<keyword evidence="9 13" id="KW-0067">ATP-binding</keyword>
<evidence type="ECO:0000313" key="13">
    <source>
        <dbReference type="EMBL" id="PNM64356.1"/>
    </source>
</evidence>
<keyword evidence="5" id="KW-0997">Cell inner membrane</keyword>
<evidence type="ECO:0000259" key="12">
    <source>
        <dbReference type="PROSITE" id="PS50893"/>
    </source>
</evidence>
<sequence length="499" mass="55104">MDATIVQMNGITKHFPGVLALDNVSFNLKKGEVHALIGENGAGKSTLMKVLSGVYTPDDGHITYEGERVMFTSPISAQERGITIIHQEFNLFPDLTVAENIYIGREYTSKNKWVLDEEAQAKATQALLDKLNLDIKPEMLVESLTVAQQQMVEIAKALSVNAKVLIMDEPTAALTESEIESLFKVTNMLKEQGVGIVYISHRLEELAQIADRATVLRDGTFINTVDYRTVKIDDLIAMMVGRDLGDIYPQRANKPSEEVVLEVNHLNRKGVFNDVSFRLKRGEILGFTGLMGAGRSEVARAIFGADAIDSGEIKLFGRPVEISNVYEAIQLGVAYLTEDRKKDGLALGMSVQDNIMLSSFDDYANGAGVINERTSREISQKLRDKLRIKTPSLEQVAGNLSGGNQQKIIIAKWICKNTEILIFDEPTRGIDVGAKLEIYELINQLAKQGKSIIVISSELPEVLGICDRILVMRNGKITGELQAEEANQENIMKYATLEG</sequence>
<feature type="domain" description="ABC transporter" evidence="12">
    <location>
        <begin position="6"/>
        <end position="243"/>
    </location>
</feature>
<dbReference type="InterPro" id="IPR017871">
    <property type="entry name" value="ABC_transporter-like_CS"/>
</dbReference>
<dbReference type="PANTHER" id="PTHR43790:SF3">
    <property type="entry name" value="D-ALLOSE IMPORT ATP-BINDING PROTEIN ALSA-RELATED"/>
    <property type="match status" value="1"/>
</dbReference>
<feature type="domain" description="ABC transporter" evidence="12">
    <location>
        <begin position="254"/>
        <end position="499"/>
    </location>
</feature>
<evidence type="ECO:0000256" key="11">
    <source>
        <dbReference type="ARBA" id="ARBA00023136"/>
    </source>
</evidence>
<dbReference type="InterPro" id="IPR050107">
    <property type="entry name" value="ABC_carbohydrate_import_ATPase"/>
</dbReference>
<keyword evidence="4" id="KW-1003">Cell membrane</keyword>
<evidence type="ECO:0000256" key="3">
    <source>
        <dbReference type="ARBA" id="ARBA00022448"/>
    </source>
</evidence>
<dbReference type="CDD" id="cd03216">
    <property type="entry name" value="ABC_Carb_Monos_I"/>
    <property type="match status" value="1"/>
</dbReference>
<dbReference type="Pfam" id="PF00005">
    <property type="entry name" value="ABC_tran"/>
    <property type="match status" value="2"/>
</dbReference>
<accession>A0A2J9VKQ4</accession>
<keyword evidence="10" id="KW-1278">Translocase</keyword>
<dbReference type="AlphaFoldDB" id="A0A2J9VKQ4"/>
<evidence type="ECO:0000256" key="9">
    <source>
        <dbReference type="ARBA" id="ARBA00022840"/>
    </source>
</evidence>
<dbReference type="GO" id="GO:0005524">
    <property type="term" value="F:ATP binding"/>
    <property type="evidence" value="ECO:0007669"/>
    <property type="project" value="UniProtKB-KW"/>
</dbReference>
<dbReference type="CDD" id="cd03215">
    <property type="entry name" value="ABC_Carb_Monos_II"/>
    <property type="match status" value="1"/>
</dbReference>
<evidence type="ECO:0000256" key="1">
    <source>
        <dbReference type="ARBA" id="ARBA00004202"/>
    </source>
</evidence>
<dbReference type="GO" id="GO:0005886">
    <property type="term" value="C:plasma membrane"/>
    <property type="evidence" value="ECO:0007669"/>
    <property type="project" value="UniProtKB-SubCell"/>
</dbReference>
<name>A0A2J9VKQ4_VIBMI</name>
<comment type="caution">
    <text evidence="13">The sequence shown here is derived from an EMBL/GenBank/DDBJ whole genome shotgun (WGS) entry which is preliminary data.</text>
</comment>
<dbReference type="PROSITE" id="PS50893">
    <property type="entry name" value="ABC_TRANSPORTER_2"/>
    <property type="match status" value="2"/>
</dbReference>
<gene>
    <name evidence="13" type="ORF">AL544_005430</name>
</gene>
<dbReference type="STRING" id="674.VM_17390"/>
<keyword evidence="3" id="KW-0813">Transport</keyword>
<keyword evidence="11" id="KW-0472">Membrane</keyword>
<evidence type="ECO:0000313" key="14">
    <source>
        <dbReference type="Proteomes" id="UP000053748"/>
    </source>
</evidence>
<evidence type="ECO:0000256" key="7">
    <source>
        <dbReference type="ARBA" id="ARBA00022737"/>
    </source>
</evidence>
<dbReference type="GO" id="GO:0016887">
    <property type="term" value="F:ATP hydrolysis activity"/>
    <property type="evidence" value="ECO:0007669"/>
    <property type="project" value="InterPro"/>
</dbReference>
<dbReference type="EMBL" id="LOSJ02000001">
    <property type="protein sequence ID" value="PNM64356.1"/>
    <property type="molecule type" value="Genomic_DNA"/>
</dbReference>
<dbReference type="SMART" id="SM00382">
    <property type="entry name" value="AAA"/>
    <property type="match status" value="2"/>
</dbReference>
<evidence type="ECO:0000256" key="6">
    <source>
        <dbReference type="ARBA" id="ARBA00022597"/>
    </source>
</evidence>
<organism evidence="13 14">
    <name type="scientific">Vibrio mimicus</name>
    <dbReference type="NCBI Taxonomy" id="674"/>
    <lineage>
        <taxon>Bacteria</taxon>
        <taxon>Pseudomonadati</taxon>
        <taxon>Pseudomonadota</taxon>
        <taxon>Gammaproteobacteria</taxon>
        <taxon>Vibrionales</taxon>
        <taxon>Vibrionaceae</taxon>
        <taxon>Vibrio</taxon>
    </lineage>
</organism>
<evidence type="ECO:0000256" key="4">
    <source>
        <dbReference type="ARBA" id="ARBA00022475"/>
    </source>
</evidence>
<dbReference type="FunFam" id="3.40.50.300:FF:000126">
    <property type="entry name" value="Galactose/methyl galactoside import ATP-binding protein MglA"/>
    <property type="match status" value="1"/>
</dbReference>
<evidence type="ECO:0000256" key="10">
    <source>
        <dbReference type="ARBA" id="ARBA00022967"/>
    </source>
</evidence>
<dbReference type="PROSITE" id="PS00211">
    <property type="entry name" value="ABC_TRANSPORTER_1"/>
    <property type="match status" value="1"/>
</dbReference>
<dbReference type="FunFam" id="3.40.50.300:FF:000127">
    <property type="entry name" value="Ribose import ATP-binding protein RbsA"/>
    <property type="match status" value="1"/>
</dbReference>
<dbReference type="PANTHER" id="PTHR43790">
    <property type="entry name" value="CARBOHYDRATE TRANSPORT ATP-BINDING PROTEIN MG119-RELATED"/>
    <property type="match status" value="1"/>
</dbReference>
<proteinExistence type="predicted"/>
<dbReference type="SUPFAM" id="SSF52540">
    <property type="entry name" value="P-loop containing nucleoside triphosphate hydrolases"/>
    <property type="match status" value="2"/>
</dbReference>
<keyword evidence="7" id="KW-0677">Repeat</keyword>
<evidence type="ECO:0000256" key="2">
    <source>
        <dbReference type="ARBA" id="ARBA00004533"/>
    </source>
</evidence>
<dbReference type="Gene3D" id="3.40.50.300">
    <property type="entry name" value="P-loop containing nucleotide triphosphate hydrolases"/>
    <property type="match status" value="2"/>
</dbReference>
<keyword evidence="8" id="KW-0547">Nucleotide-binding</keyword>